<dbReference type="GO" id="GO:0003676">
    <property type="term" value="F:nucleic acid binding"/>
    <property type="evidence" value="ECO:0007669"/>
    <property type="project" value="InterPro"/>
</dbReference>
<dbReference type="Gene3D" id="3.40.50.150">
    <property type="entry name" value="Vaccinia Virus protein VP39"/>
    <property type="match status" value="1"/>
</dbReference>
<keyword evidence="2" id="KW-0949">S-adenosyl-L-methionine</keyword>
<dbReference type="PANTHER" id="PTHR18895:SF74">
    <property type="entry name" value="MTRF1L RELEASE FACTOR GLUTAMINE METHYLTRANSFERASE"/>
    <property type="match status" value="1"/>
</dbReference>
<keyword evidence="4" id="KW-0808">Transferase</keyword>
<dbReference type="InterPro" id="IPR029063">
    <property type="entry name" value="SAM-dependent_MTases_sf"/>
</dbReference>
<comment type="caution">
    <text evidence="4">The sequence shown here is derived from an EMBL/GenBank/DDBJ whole genome shotgun (WGS) entry which is preliminary data.</text>
</comment>
<dbReference type="Pfam" id="PF05175">
    <property type="entry name" value="MTS"/>
    <property type="match status" value="1"/>
</dbReference>
<dbReference type="PANTHER" id="PTHR18895">
    <property type="entry name" value="HEMK METHYLTRANSFERASE"/>
    <property type="match status" value="1"/>
</dbReference>
<dbReference type="GO" id="GO:0036009">
    <property type="term" value="F:protein-glutamine N-methyltransferase activity"/>
    <property type="evidence" value="ECO:0007669"/>
    <property type="project" value="TreeGrafter"/>
</dbReference>
<evidence type="ECO:0000259" key="3">
    <source>
        <dbReference type="Pfam" id="PF05175"/>
    </source>
</evidence>
<reference evidence="4 5" key="1">
    <citation type="submission" date="2020-02" db="EMBL/GenBank/DDBJ databases">
        <title>Pelistega sp. NLN82 were isolated from wild rodents of the Hainan Island.</title>
        <authorList>
            <person name="Niu N."/>
            <person name="Zhou J."/>
        </authorList>
    </citation>
    <scope>NUCLEOTIDE SEQUENCE [LARGE SCALE GENOMIC DNA]</scope>
    <source>
        <strain evidence="4 5">NLN82</strain>
    </source>
</reference>
<evidence type="ECO:0000313" key="4">
    <source>
        <dbReference type="EMBL" id="NEN76348.1"/>
    </source>
</evidence>
<sequence>MIEPTYLIIDDEPLIWQSEHQAKLPKQYIKVDDTLTANKALQFARSGCAMVWQGDFINAKQLLSAMARKIDRKKSKVAPDIQTQFHLYRLAQAQKAQLLGMLLIRVEKDFLIQLRRAPDIKAAAEQVWSWQAPFIVSLRELLGVIGAYEWRKKGVSVPVLGAKIYPFYGVFSPIRGEYIDLVANAPLPEKRDLAIEIGVGTGVLSAVLARRGYTTVLATDTSDRSVACATYNIKQLGIDKQVQIMNQAFFPDQKADLILCNPPWLPSKASTTLESAVYDPQSMMLKGFLAGLADHLNPQGQGWLILSDLAEHLSLRTREELLTWITLAGLKVVAKYDTQPKHKKVMNDTSPLAMARQQETTSLWVLEAVSDL</sequence>
<proteinExistence type="predicted"/>
<protein>
    <submittedName>
        <fullName evidence="4">Class I SAM-dependent methyltransferase</fullName>
    </submittedName>
</protein>
<dbReference type="Proteomes" id="UP000477651">
    <property type="component" value="Unassembled WGS sequence"/>
</dbReference>
<accession>A0A6L9Y985</accession>
<dbReference type="SUPFAM" id="SSF53335">
    <property type="entry name" value="S-adenosyl-L-methionine-dependent methyltransferases"/>
    <property type="match status" value="1"/>
</dbReference>
<dbReference type="InterPro" id="IPR007848">
    <property type="entry name" value="Small_mtfrase_dom"/>
</dbReference>
<dbReference type="InterPro" id="IPR050320">
    <property type="entry name" value="N5-glutamine_MTase"/>
</dbReference>
<evidence type="ECO:0000256" key="2">
    <source>
        <dbReference type="ARBA" id="ARBA00022691"/>
    </source>
</evidence>
<feature type="domain" description="Methyltransferase small" evidence="3">
    <location>
        <begin position="191"/>
        <end position="271"/>
    </location>
</feature>
<gene>
    <name evidence="4" type="ORF">F9B74_08460</name>
</gene>
<organism evidence="4 5">
    <name type="scientific">Pelistega ratti</name>
    <dbReference type="NCBI Taxonomy" id="2652177"/>
    <lineage>
        <taxon>Bacteria</taxon>
        <taxon>Pseudomonadati</taxon>
        <taxon>Pseudomonadota</taxon>
        <taxon>Betaproteobacteria</taxon>
        <taxon>Burkholderiales</taxon>
        <taxon>Alcaligenaceae</taxon>
        <taxon>Pelistega</taxon>
    </lineage>
</organism>
<keyword evidence="1 4" id="KW-0489">Methyltransferase</keyword>
<dbReference type="CDD" id="cd02440">
    <property type="entry name" value="AdoMet_MTases"/>
    <property type="match status" value="1"/>
</dbReference>
<dbReference type="RefSeq" id="WP_163764790.1">
    <property type="nucleotide sequence ID" value="NZ_JAAGYR010000017.1"/>
</dbReference>
<dbReference type="GO" id="GO:0032259">
    <property type="term" value="P:methylation"/>
    <property type="evidence" value="ECO:0007669"/>
    <property type="project" value="UniProtKB-KW"/>
</dbReference>
<name>A0A6L9Y985_9BURK</name>
<dbReference type="AlphaFoldDB" id="A0A6L9Y985"/>
<evidence type="ECO:0000256" key="1">
    <source>
        <dbReference type="ARBA" id="ARBA00022603"/>
    </source>
</evidence>
<dbReference type="EMBL" id="JAAGYR010000017">
    <property type="protein sequence ID" value="NEN76348.1"/>
    <property type="molecule type" value="Genomic_DNA"/>
</dbReference>
<evidence type="ECO:0000313" key="5">
    <source>
        <dbReference type="Proteomes" id="UP000477651"/>
    </source>
</evidence>
<keyword evidence="5" id="KW-1185">Reference proteome</keyword>
<dbReference type="InterPro" id="IPR002052">
    <property type="entry name" value="DNA_methylase_N6_adenine_CS"/>
</dbReference>
<dbReference type="PROSITE" id="PS00092">
    <property type="entry name" value="N6_MTASE"/>
    <property type="match status" value="1"/>
</dbReference>